<evidence type="ECO:0000313" key="3">
    <source>
        <dbReference type="Proteomes" id="UP000827721"/>
    </source>
</evidence>
<dbReference type="SUPFAM" id="SSF54928">
    <property type="entry name" value="RNA-binding domain, RBD"/>
    <property type="match status" value="1"/>
</dbReference>
<dbReference type="Proteomes" id="UP000827721">
    <property type="component" value="Unassembled WGS sequence"/>
</dbReference>
<evidence type="ECO:0000259" key="1">
    <source>
        <dbReference type="Pfam" id="PF04059"/>
    </source>
</evidence>
<protein>
    <recommendedName>
        <fullName evidence="1">Mei2-like C-terminal RNA recognition motif domain-containing protein</fullName>
    </recommendedName>
</protein>
<dbReference type="InterPro" id="IPR035979">
    <property type="entry name" value="RBD_domain_sf"/>
</dbReference>
<keyword evidence="3" id="KW-1185">Reference proteome</keyword>
<dbReference type="Pfam" id="PF04059">
    <property type="entry name" value="RRM_2"/>
    <property type="match status" value="1"/>
</dbReference>
<sequence length="333" mass="37252">MLNLTHHLQSTLPETKEALTPSLHAIFRQQPPLGLGLRPDYFSYNPVYVYQPKAVWSPYPPKLEQYNAYSQPLLGNSRPYHVARVGKSKKVVMGQVDGGLKESGFSGGGDKKIVKGVERFISPRCSPHGKVDGDKKWALKTSPEKSEAGPAVDYGAMLKGKTSLMIKNIPNHFDRHDLLKILDKHCRAENSKAKLRSDPCRSEYDFVYLPMDFGFRANLGYAFVNFTSGAAALRFCTAFDKYEWEVAATGLKKKICEITCAAIQGKDGLVKNFENSKFSCHTRRYLPVTLSPPRDGWNHTRPTLIGRCIGIGAAPPINLRKIRLLMRKKALVN</sequence>
<feature type="domain" description="Mei2-like C-terminal RNA recognition motif" evidence="1">
    <location>
        <begin position="161"/>
        <end position="273"/>
    </location>
</feature>
<dbReference type="Gene3D" id="3.30.70.330">
    <property type="match status" value="1"/>
</dbReference>
<comment type="caution">
    <text evidence="2">The sequence shown here is derived from an EMBL/GenBank/DDBJ whole genome shotgun (WGS) entry which is preliminary data.</text>
</comment>
<gene>
    <name evidence="2" type="ORF">JRO89_XS07G0165300</name>
</gene>
<accession>A0ABQ8HU46</accession>
<dbReference type="InterPro" id="IPR007201">
    <property type="entry name" value="Mei2-like_Rrm_C"/>
</dbReference>
<dbReference type="InterPro" id="IPR012677">
    <property type="entry name" value="Nucleotide-bd_a/b_plait_sf"/>
</dbReference>
<reference evidence="2 3" key="1">
    <citation type="submission" date="2021-02" db="EMBL/GenBank/DDBJ databases">
        <title>Plant Genome Project.</title>
        <authorList>
            <person name="Zhang R.-G."/>
        </authorList>
    </citation>
    <scope>NUCLEOTIDE SEQUENCE [LARGE SCALE GENOMIC DNA]</scope>
    <source>
        <tissue evidence="2">Leaves</tissue>
    </source>
</reference>
<organism evidence="2 3">
    <name type="scientific">Xanthoceras sorbifolium</name>
    <dbReference type="NCBI Taxonomy" id="99658"/>
    <lineage>
        <taxon>Eukaryota</taxon>
        <taxon>Viridiplantae</taxon>
        <taxon>Streptophyta</taxon>
        <taxon>Embryophyta</taxon>
        <taxon>Tracheophyta</taxon>
        <taxon>Spermatophyta</taxon>
        <taxon>Magnoliopsida</taxon>
        <taxon>eudicotyledons</taxon>
        <taxon>Gunneridae</taxon>
        <taxon>Pentapetalae</taxon>
        <taxon>rosids</taxon>
        <taxon>malvids</taxon>
        <taxon>Sapindales</taxon>
        <taxon>Sapindaceae</taxon>
        <taxon>Xanthoceroideae</taxon>
        <taxon>Xanthoceras</taxon>
    </lineage>
</organism>
<dbReference type="EMBL" id="JAFEMO010000007">
    <property type="protein sequence ID" value="KAH7567847.1"/>
    <property type="molecule type" value="Genomic_DNA"/>
</dbReference>
<proteinExistence type="predicted"/>
<evidence type="ECO:0000313" key="2">
    <source>
        <dbReference type="EMBL" id="KAH7567847.1"/>
    </source>
</evidence>
<name>A0ABQ8HU46_9ROSI</name>